<dbReference type="InterPro" id="IPR051531">
    <property type="entry name" value="N-acetyltransferase"/>
</dbReference>
<organism evidence="2 3">
    <name type="scientific">Actinoplanes derwentensis</name>
    <dbReference type="NCBI Taxonomy" id="113562"/>
    <lineage>
        <taxon>Bacteria</taxon>
        <taxon>Bacillati</taxon>
        <taxon>Actinomycetota</taxon>
        <taxon>Actinomycetes</taxon>
        <taxon>Micromonosporales</taxon>
        <taxon>Micromonosporaceae</taxon>
        <taxon>Actinoplanes</taxon>
    </lineage>
</organism>
<evidence type="ECO:0000259" key="1">
    <source>
        <dbReference type="PROSITE" id="PS51186"/>
    </source>
</evidence>
<dbReference type="Gene3D" id="3.40.630.30">
    <property type="match status" value="1"/>
</dbReference>
<protein>
    <submittedName>
        <fullName evidence="2">Protein N-acetyltransferase, RimJ/RimL family</fullName>
    </submittedName>
</protein>
<evidence type="ECO:0000313" key="2">
    <source>
        <dbReference type="EMBL" id="SDT74435.1"/>
    </source>
</evidence>
<name>A0A1H2CVA8_9ACTN</name>
<dbReference type="SUPFAM" id="SSF55729">
    <property type="entry name" value="Acyl-CoA N-acyltransferases (Nat)"/>
    <property type="match status" value="1"/>
</dbReference>
<dbReference type="EMBL" id="LT629758">
    <property type="protein sequence ID" value="SDT74435.1"/>
    <property type="molecule type" value="Genomic_DNA"/>
</dbReference>
<dbReference type="RefSeq" id="WP_092550880.1">
    <property type="nucleotide sequence ID" value="NZ_BOMJ01000003.1"/>
</dbReference>
<dbReference type="InterPro" id="IPR016181">
    <property type="entry name" value="Acyl_CoA_acyltransferase"/>
</dbReference>
<dbReference type="OrthoDB" id="3533156at2"/>
<keyword evidence="2" id="KW-0808">Transferase</keyword>
<keyword evidence="3" id="KW-1185">Reference proteome</keyword>
<accession>A0A1H2CVA8</accession>
<feature type="domain" description="N-acetyltransferase" evidence="1">
    <location>
        <begin position="14"/>
        <end position="166"/>
    </location>
</feature>
<gene>
    <name evidence="2" type="ORF">SAMN04489716_6981</name>
</gene>
<dbReference type="Proteomes" id="UP000198688">
    <property type="component" value="Chromosome I"/>
</dbReference>
<dbReference type="InterPro" id="IPR000182">
    <property type="entry name" value="GNAT_dom"/>
</dbReference>
<dbReference type="AlphaFoldDB" id="A0A1H2CVA8"/>
<dbReference type="GO" id="GO:0016747">
    <property type="term" value="F:acyltransferase activity, transferring groups other than amino-acyl groups"/>
    <property type="evidence" value="ECO:0007669"/>
    <property type="project" value="InterPro"/>
</dbReference>
<reference evidence="2 3" key="1">
    <citation type="submission" date="2016-10" db="EMBL/GenBank/DDBJ databases">
        <authorList>
            <person name="de Groot N.N."/>
        </authorList>
    </citation>
    <scope>NUCLEOTIDE SEQUENCE [LARGE SCALE GENOMIC DNA]</scope>
    <source>
        <strain evidence="2 3">DSM 43941</strain>
    </source>
</reference>
<dbReference type="PANTHER" id="PTHR43792:SF1">
    <property type="entry name" value="N-ACETYLTRANSFERASE DOMAIN-CONTAINING PROTEIN"/>
    <property type="match status" value="1"/>
</dbReference>
<proteinExistence type="predicted"/>
<dbReference type="PANTHER" id="PTHR43792">
    <property type="entry name" value="GNAT FAMILY, PUTATIVE (AFU_ORTHOLOGUE AFUA_3G00765)-RELATED-RELATED"/>
    <property type="match status" value="1"/>
</dbReference>
<evidence type="ECO:0000313" key="3">
    <source>
        <dbReference type="Proteomes" id="UP000198688"/>
    </source>
</evidence>
<sequence>MIDWLVDPLTGTKVLLRAPALGDEPALIEMATDPRVCRYLKGPVEPSVARDYASRRIEAPGWGTFVVVALDTREVAGQGSIERKRGPWEVSYKFRYSYWGRGLASEAVDLIRGWFFEHTGEDLLIATTQKANLRSRRLLSRVGATFTGTFTQYGLPQERYEFKRTSARDD</sequence>
<dbReference type="STRING" id="113562.SAMN04489716_6981"/>
<dbReference type="Pfam" id="PF13302">
    <property type="entry name" value="Acetyltransf_3"/>
    <property type="match status" value="1"/>
</dbReference>
<dbReference type="PROSITE" id="PS51186">
    <property type="entry name" value="GNAT"/>
    <property type="match status" value="1"/>
</dbReference>